<protein>
    <recommendedName>
        <fullName evidence="3">Type II secretion system protein GspB C-terminal domain-containing protein</fullName>
    </recommendedName>
</protein>
<dbReference type="AlphaFoldDB" id="A0A3E0WFH3"/>
<keyword evidence="2" id="KW-0812">Transmembrane</keyword>
<organism evidence="4 5">
    <name type="scientific">Alkalilimnicola ehrlichii</name>
    <dbReference type="NCBI Taxonomy" id="351052"/>
    <lineage>
        <taxon>Bacteria</taxon>
        <taxon>Pseudomonadati</taxon>
        <taxon>Pseudomonadota</taxon>
        <taxon>Gammaproteobacteria</taxon>
        <taxon>Chromatiales</taxon>
        <taxon>Ectothiorhodospiraceae</taxon>
        <taxon>Alkalilimnicola</taxon>
    </lineage>
</organism>
<dbReference type="RefSeq" id="WP_116303542.1">
    <property type="nucleotide sequence ID" value="NZ_NFZV01000023.1"/>
</dbReference>
<comment type="caution">
    <text evidence="4">The sequence shown here is derived from an EMBL/GenBank/DDBJ whole genome shotgun (WGS) entry which is preliminary data.</text>
</comment>
<feature type="region of interest" description="Disordered" evidence="1">
    <location>
        <begin position="92"/>
        <end position="147"/>
    </location>
</feature>
<reference evidence="5" key="1">
    <citation type="submission" date="2017-05" db="EMBL/GenBank/DDBJ databases">
        <authorList>
            <person name="Sharma S."/>
            <person name="Sidhu C."/>
            <person name="Pinnaka A.K."/>
        </authorList>
    </citation>
    <scope>NUCLEOTIDE SEQUENCE [LARGE SCALE GENOMIC DNA]</scope>
    <source>
        <strain evidence="5">AK93</strain>
    </source>
</reference>
<dbReference type="Proteomes" id="UP000256763">
    <property type="component" value="Unassembled WGS sequence"/>
</dbReference>
<accession>A0A3E0WFH3</accession>
<evidence type="ECO:0000259" key="3">
    <source>
        <dbReference type="Pfam" id="PF16537"/>
    </source>
</evidence>
<dbReference type="GO" id="GO:0015627">
    <property type="term" value="C:type II protein secretion system complex"/>
    <property type="evidence" value="ECO:0007669"/>
    <property type="project" value="InterPro"/>
</dbReference>
<evidence type="ECO:0000256" key="1">
    <source>
        <dbReference type="SAM" id="MobiDB-lite"/>
    </source>
</evidence>
<keyword evidence="2" id="KW-0472">Membrane</keyword>
<dbReference type="OrthoDB" id="5432325at2"/>
<dbReference type="Pfam" id="PF16537">
    <property type="entry name" value="T2SSB"/>
    <property type="match status" value="1"/>
</dbReference>
<evidence type="ECO:0000256" key="2">
    <source>
        <dbReference type="SAM" id="Phobius"/>
    </source>
</evidence>
<sequence length="215" mass="23797">MSFILDALKKSEQERQRGERSYLDLEHAPPPARTRTLLVCLLAMGLFLNAAFLGWYAWNQQIDHATTDTATPLPSSPLPTANEPALADLAGVSEQPRHPPPNERIAASPSAPARTKPEPAKETQPASVADEISPNARPARVPSRSELAPNVQERLPALEINVHVYTEDPAGRFALVNLRSVREGDRVDGRVRVERITRTGIIFDFEGEKFQIRAR</sequence>
<dbReference type="EMBL" id="NFZW01000042">
    <property type="protein sequence ID" value="RFA31694.1"/>
    <property type="molecule type" value="Genomic_DNA"/>
</dbReference>
<name>A0A3E0WFH3_9GAMM</name>
<feature type="domain" description="Type II secretion system protein GspB C-terminal" evidence="3">
    <location>
        <begin position="155"/>
        <end position="214"/>
    </location>
</feature>
<dbReference type="InterPro" id="IPR032389">
    <property type="entry name" value="GspB_C"/>
</dbReference>
<proteinExistence type="predicted"/>
<gene>
    <name evidence="4" type="ORF">CAL65_21655</name>
</gene>
<evidence type="ECO:0000313" key="5">
    <source>
        <dbReference type="Proteomes" id="UP000256763"/>
    </source>
</evidence>
<evidence type="ECO:0000313" key="4">
    <source>
        <dbReference type="EMBL" id="RFA31694.1"/>
    </source>
</evidence>
<feature type="transmembrane region" description="Helical" evidence="2">
    <location>
        <begin position="37"/>
        <end position="58"/>
    </location>
</feature>
<keyword evidence="2" id="KW-1133">Transmembrane helix</keyword>
<keyword evidence="5" id="KW-1185">Reference proteome</keyword>